<keyword evidence="2" id="KW-1185">Reference proteome</keyword>
<dbReference type="AlphaFoldDB" id="A0A8J1TF45"/>
<proteinExistence type="predicted"/>
<organism evidence="1 2">
    <name type="scientific">Owenia fusiformis</name>
    <name type="common">Polychaete worm</name>
    <dbReference type="NCBI Taxonomy" id="6347"/>
    <lineage>
        <taxon>Eukaryota</taxon>
        <taxon>Metazoa</taxon>
        <taxon>Spiralia</taxon>
        <taxon>Lophotrochozoa</taxon>
        <taxon>Annelida</taxon>
        <taxon>Polychaeta</taxon>
        <taxon>Sedentaria</taxon>
        <taxon>Canalipalpata</taxon>
        <taxon>Sabellida</taxon>
        <taxon>Oweniida</taxon>
        <taxon>Oweniidae</taxon>
        <taxon>Owenia</taxon>
    </lineage>
</organism>
<evidence type="ECO:0000313" key="1">
    <source>
        <dbReference type="EMBL" id="CAH1774329.1"/>
    </source>
</evidence>
<evidence type="ECO:0000313" key="2">
    <source>
        <dbReference type="Proteomes" id="UP000749559"/>
    </source>
</evidence>
<comment type="caution">
    <text evidence="1">The sequence shown here is derived from an EMBL/GenBank/DDBJ whole genome shotgun (WGS) entry which is preliminary data.</text>
</comment>
<gene>
    <name evidence="1" type="ORF">OFUS_LOCUS1813</name>
</gene>
<dbReference type="EMBL" id="CAIIXF020000001">
    <property type="protein sequence ID" value="CAH1774329.1"/>
    <property type="molecule type" value="Genomic_DNA"/>
</dbReference>
<sequence length="190" mass="21659">MLNIKAILGISLFITVLHSLVVVEAMYHNDCMIKCKSTGTSIVKCRVACKIPKDAQVNGICWNACIAELGGSQFKKCMTICILKTGCYWKKWTSWSSCSECIPGRPRLTEPLEMEDLEEEPIELIETRDLHSPLVPIRCDGKKTCTRRRRYSCPFVKFESYEGCKGSDFEEQTQEFPCYYSSIACLFSDY</sequence>
<accession>A0A8J1TF45</accession>
<protein>
    <submittedName>
        <fullName evidence="1">Uncharacterized protein</fullName>
    </submittedName>
</protein>
<dbReference type="Proteomes" id="UP000749559">
    <property type="component" value="Unassembled WGS sequence"/>
</dbReference>
<reference evidence="1" key="1">
    <citation type="submission" date="2022-03" db="EMBL/GenBank/DDBJ databases">
        <authorList>
            <person name="Martin C."/>
        </authorList>
    </citation>
    <scope>NUCLEOTIDE SEQUENCE</scope>
</reference>
<name>A0A8J1TF45_OWEFU</name>